<evidence type="ECO:0000256" key="3">
    <source>
        <dbReference type="ARBA" id="ARBA00023163"/>
    </source>
</evidence>
<accession>A0ABW4GSG7</accession>
<evidence type="ECO:0000256" key="1">
    <source>
        <dbReference type="ARBA" id="ARBA00023015"/>
    </source>
</evidence>
<dbReference type="Pfam" id="PF00392">
    <property type="entry name" value="GntR"/>
    <property type="match status" value="1"/>
</dbReference>
<evidence type="ECO:0000256" key="2">
    <source>
        <dbReference type="ARBA" id="ARBA00023125"/>
    </source>
</evidence>
<dbReference type="CDD" id="cd07377">
    <property type="entry name" value="WHTH_GntR"/>
    <property type="match status" value="1"/>
</dbReference>
<dbReference type="InterPro" id="IPR004839">
    <property type="entry name" value="Aminotransferase_I/II_large"/>
</dbReference>
<dbReference type="PANTHER" id="PTHR46577">
    <property type="entry name" value="HTH-TYPE TRANSCRIPTIONAL REGULATORY PROTEIN GABR"/>
    <property type="match status" value="1"/>
</dbReference>
<comment type="caution">
    <text evidence="5">The sequence shown here is derived from an EMBL/GenBank/DDBJ whole genome shotgun (WGS) entry which is preliminary data.</text>
</comment>
<keyword evidence="2" id="KW-0238">DNA-binding</keyword>
<dbReference type="GO" id="GO:0008483">
    <property type="term" value="F:transaminase activity"/>
    <property type="evidence" value="ECO:0007669"/>
    <property type="project" value="UniProtKB-KW"/>
</dbReference>
<keyword evidence="3" id="KW-0804">Transcription</keyword>
<gene>
    <name evidence="5" type="ORF">ACFSJ0_44695</name>
</gene>
<dbReference type="InterPro" id="IPR051446">
    <property type="entry name" value="HTH_trans_reg/aminotransferase"/>
</dbReference>
<dbReference type="InterPro" id="IPR000524">
    <property type="entry name" value="Tscrpt_reg_HTH_GntR"/>
</dbReference>
<keyword evidence="5" id="KW-0032">Aminotransferase</keyword>
<evidence type="ECO:0000259" key="4">
    <source>
        <dbReference type="PROSITE" id="PS50949"/>
    </source>
</evidence>
<feature type="domain" description="HTH gntR-type" evidence="4">
    <location>
        <begin position="22"/>
        <end position="90"/>
    </location>
</feature>
<dbReference type="PANTHER" id="PTHR46577:SF1">
    <property type="entry name" value="HTH-TYPE TRANSCRIPTIONAL REGULATORY PROTEIN GABR"/>
    <property type="match status" value="1"/>
</dbReference>
<protein>
    <submittedName>
        <fullName evidence="5">PLP-dependent aminotransferase family protein</fullName>
    </submittedName>
</protein>
<proteinExistence type="predicted"/>
<evidence type="ECO:0000313" key="6">
    <source>
        <dbReference type="Proteomes" id="UP001597097"/>
    </source>
</evidence>
<sequence length="469" mass="50948">MSTVNSSLVHDLLVDLDRTGTTPLHRQIEAALRNAIRAGRLRHGASLPASRRLATELGVSRGVVVGAYDQLVAEGYLTSTPGSYTRVAAVPRQTTPTPDPPRSRGPLFDFGYGRADPASFPRAAWLRSLRRVLTDAPHDRLDYTDGYGLPELRTALADYLNRSRGTSADPAQVLITSGFAQAAQLVTGVLARRGARRVAVEDPSAHDDVRQHARTHNLDLFGLPVAEHGIDLDALERSDADLVVLTPSHQWPLGGVLPARTRMQAVQWARDRGALILEDDYDAEYRYDRAPIGAMQGLAPDVVMYAGSASKTLAPGLRLGWLVLPPHLADAVAEAKLLADRGSPAIEQLAFADFLLRGEFDRHLRRMRPLYRHRRDLLLARLAQQLPDFEPTGIAAGLHVVVWLPDDLQEDDVVTAAAAQGVRVAGVAPYRLTTPGRQGLILGYTSLNDSQITDGVAALAAAVRQKPVR</sequence>
<reference evidence="6" key="1">
    <citation type="journal article" date="2019" name="Int. J. Syst. Evol. Microbiol.">
        <title>The Global Catalogue of Microorganisms (GCM) 10K type strain sequencing project: providing services to taxonomists for standard genome sequencing and annotation.</title>
        <authorList>
            <consortium name="The Broad Institute Genomics Platform"/>
            <consortium name="The Broad Institute Genome Sequencing Center for Infectious Disease"/>
            <person name="Wu L."/>
            <person name="Ma J."/>
        </authorList>
    </citation>
    <scope>NUCLEOTIDE SEQUENCE [LARGE SCALE GENOMIC DNA]</scope>
    <source>
        <strain evidence="6">CGMCC 1.15399</strain>
    </source>
</reference>
<dbReference type="PROSITE" id="PS50949">
    <property type="entry name" value="HTH_GNTR"/>
    <property type="match status" value="1"/>
</dbReference>
<keyword evidence="1" id="KW-0805">Transcription regulation</keyword>
<dbReference type="EMBL" id="JBHUCM010000043">
    <property type="protein sequence ID" value="MFD1544207.1"/>
    <property type="molecule type" value="Genomic_DNA"/>
</dbReference>
<keyword evidence="5" id="KW-0808">Transferase</keyword>
<dbReference type="Proteomes" id="UP001597097">
    <property type="component" value="Unassembled WGS sequence"/>
</dbReference>
<dbReference type="Pfam" id="PF00155">
    <property type="entry name" value="Aminotran_1_2"/>
    <property type="match status" value="1"/>
</dbReference>
<evidence type="ECO:0000313" key="5">
    <source>
        <dbReference type="EMBL" id="MFD1544207.1"/>
    </source>
</evidence>
<name>A0ABW4GSG7_9ACTN</name>
<keyword evidence="6" id="KW-1185">Reference proteome</keyword>
<organism evidence="5 6">
    <name type="scientific">Nonomuraea guangzhouensis</name>
    <dbReference type="NCBI Taxonomy" id="1291555"/>
    <lineage>
        <taxon>Bacteria</taxon>
        <taxon>Bacillati</taxon>
        <taxon>Actinomycetota</taxon>
        <taxon>Actinomycetes</taxon>
        <taxon>Streptosporangiales</taxon>
        <taxon>Streptosporangiaceae</taxon>
        <taxon>Nonomuraea</taxon>
    </lineage>
</organism>
<dbReference type="CDD" id="cd00609">
    <property type="entry name" value="AAT_like"/>
    <property type="match status" value="1"/>
</dbReference>
<dbReference type="RefSeq" id="WP_219528282.1">
    <property type="nucleotide sequence ID" value="NZ_JAHKRM010000004.1"/>
</dbReference>
<dbReference type="SMART" id="SM00345">
    <property type="entry name" value="HTH_GNTR"/>
    <property type="match status" value="1"/>
</dbReference>